<feature type="compositionally biased region" description="Basic residues" evidence="1">
    <location>
        <begin position="240"/>
        <end position="251"/>
    </location>
</feature>
<dbReference type="InterPro" id="IPR012340">
    <property type="entry name" value="NA-bd_OB-fold"/>
</dbReference>
<proteinExistence type="predicted"/>
<feature type="compositionally biased region" description="Gly residues" evidence="1">
    <location>
        <begin position="163"/>
        <end position="178"/>
    </location>
</feature>
<feature type="region of interest" description="Disordered" evidence="1">
    <location>
        <begin position="103"/>
        <end position="251"/>
    </location>
</feature>
<evidence type="ECO:0000256" key="1">
    <source>
        <dbReference type="SAM" id="MobiDB-lite"/>
    </source>
</evidence>
<dbReference type="GO" id="GO:0003676">
    <property type="term" value="F:nucleic acid binding"/>
    <property type="evidence" value="ECO:0007669"/>
    <property type="project" value="InterPro"/>
</dbReference>
<organism evidence="3">
    <name type="scientific">viral metagenome</name>
    <dbReference type="NCBI Taxonomy" id="1070528"/>
    <lineage>
        <taxon>unclassified sequences</taxon>
        <taxon>metagenomes</taxon>
        <taxon>organismal metagenomes</taxon>
    </lineage>
</organism>
<dbReference type="InterPro" id="IPR002059">
    <property type="entry name" value="CSP_DNA-bd"/>
</dbReference>
<accession>A0A6C0EXA6</accession>
<dbReference type="InterPro" id="IPR011129">
    <property type="entry name" value="CSD"/>
</dbReference>
<dbReference type="PROSITE" id="PS51857">
    <property type="entry name" value="CSD_2"/>
    <property type="match status" value="1"/>
</dbReference>
<feature type="compositionally biased region" description="Basic and acidic residues" evidence="1">
    <location>
        <begin position="185"/>
        <end position="214"/>
    </location>
</feature>
<dbReference type="Pfam" id="PF00313">
    <property type="entry name" value="CSD"/>
    <property type="match status" value="1"/>
</dbReference>
<reference evidence="3" key="1">
    <citation type="journal article" date="2020" name="Nature">
        <title>Giant virus diversity and host interactions through global metagenomics.</title>
        <authorList>
            <person name="Schulz F."/>
            <person name="Roux S."/>
            <person name="Paez-Espino D."/>
            <person name="Jungbluth S."/>
            <person name="Walsh D.A."/>
            <person name="Denef V.J."/>
            <person name="McMahon K.D."/>
            <person name="Konstantinidis K.T."/>
            <person name="Eloe-Fadrosh E.A."/>
            <person name="Kyrpides N.C."/>
            <person name="Woyke T."/>
        </authorList>
    </citation>
    <scope>NUCLEOTIDE SEQUENCE</scope>
    <source>
        <strain evidence="3">GVMAG-M-3300009161-36</strain>
    </source>
</reference>
<dbReference type="PANTHER" id="PTHR46565:SF20">
    <property type="entry name" value="COLD SHOCK DOMAIN-CONTAINING PROTEIN 4"/>
    <property type="match status" value="1"/>
</dbReference>
<protein>
    <recommendedName>
        <fullName evidence="2">CSD domain-containing protein</fullName>
    </recommendedName>
</protein>
<name>A0A6C0EXA6_9ZZZZ</name>
<dbReference type="CDD" id="cd04458">
    <property type="entry name" value="CSP_CDS"/>
    <property type="match status" value="1"/>
</dbReference>
<dbReference type="EMBL" id="MN738970">
    <property type="protein sequence ID" value="QHT33628.1"/>
    <property type="molecule type" value="Genomic_DNA"/>
</dbReference>
<feature type="compositionally biased region" description="Gly residues" evidence="1">
    <location>
        <begin position="122"/>
        <end position="139"/>
    </location>
</feature>
<dbReference type="PANTHER" id="PTHR46565">
    <property type="entry name" value="COLD SHOCK DOMAIN PROTEIN 2"/>
    <property type="match status" value="1"/>
</dbReference>
<dbReference type="AlphaFoldDB" id="A0A6C0EXA6"/>
<evidence type="ECO:0000313" key="3">
    <source>
        <dbReference type="EMBL" id="QHT33628.1"/>
    </source>
</evidence>
<dbReference type="SMART" id="SM00357">
    <property type="entry name" value="CSP"/>
    <property type="match status" value="1"/>
</dbReference>
<dbReference type="Gene3D" id="2.40.50.140">
    <property type="entry name" value="Nucleic acid-binding proteins"/>
    <property type="match status" value="1"/>
</dbReference>
<evidence type="ECO:0000259" key="2">
    <source>
        <dbReference type="PROSITE" id="PS51857"/>
    </source>
</evidence>
<feature type="domain" description="CSD" evidence="2">
    <location>
        <begin position="14"/>
        <end position="90"/>
    </location>
</feature>
<feature type="compositionally biased region" description="Basic and acidic residues" evidence="1">
    <location>
        <begin position="140"/>
        <end position="162"/>
    </location>
</feature>
<sequence>MSSESSSVTSAPVRLTGRVKWFNNKTGFGFISVVGGDDLYKDASEIFVHHSAVTVSQEQYRYLVEGEYVEFVVVSTDSGTHKFQAGDVRGVKGGKLFCETRHEHRASQENNGSGERGRTQVRGGGGVRGGREGYTGGGDRGGERSTGRGGERSTGRGGERSTGRGGYSSSRGGGGGGEWMLVRQNHQEHSDSRGADRERSGRDDRSGQSTEKRPTFVRAAPTEQSSAVAADEPDTPRSAPAKKPRQSKPTA</sequence>
<dbReference type="SUPFAM" id="SSF50249">
    <property type="entry name" value="Nucleic acid-binding proteins"/>
    <property type="match status" value="1"/>
</dbReference>